<name>B6GDJ4_9ACTN</name>
<keyword evidence="2" id="KW-1185">Reference proteome</keyword>
<dbReference type="GeneID" id="98002257"/>
<dbReference type="AlphaFoldDB" id="B6GDJ4"/>
<reference evidence="1 2" key="2">
    <citation type="submission" date="2008-10" db="EMBL/GenBank/DDBJ databases">
        <authorList>
            <person name="Fulton L."/>
            <person name="Clifton S."/>
            <person name="Fulton B."/>
            <person name="Xu J."/>
            <person name="Minx P."/>
            <person name="Pepin K.H."/>
            <person name="Johnson M."/>
            <person name="Thiruvilangam P."/>
            <person name="Bhonagiri V."/>
            <person name="Nash W.E."/>
            <person name="Mardis E.R."/>
            <person name="Wilson R.K."/>
        </authorList>
    </citation>
    <scope>NUCLEOTIDE SEQUENCE [LARGE SCALE GENOMIC DNA]</scope>
    <source>
        <strain evidence="1 2">DSM 13279</strain>
    </source>
</reference>
<dbReference type="Proteomes" id="UP000003560">
    <property type="component" value="Unassembled WGS sequence"/>
</dbReference>
<reference evidence="1 2" key="1">
    <citation type="submission" date="2008-10" db="EMBL/GenBank/DDBJ databases">
        <title>Draft genome sequence of Collinsella stercoris (DSM 13279).</title>
        <authorList>
            <person name="Sudarsanam P."/>
            <person name="Ley R."/>
            <person name="Guruge J."/>
            <person name="Turnbaugh P.J."/>
            <person name="Mahowald M."/>
            <person name="Liep D."/>
            <person name="Gordon J."/>
        </authorList>
    </citation>
    <scope>NUCLEOTIDE SEQUENCE [LARGE SCALE GENOMIC DNA]</scope>
    <source>
        <strain evidence="1 2">DSM 13279</strain>
    </source>
</reference>
<dbReference type="RefSeq" id="WP_006721803.1">
    <property type="nucleotide sequence ID" value="NZ_CP085935.1"/>
</dbReference>
<protein>
    <submittedName>
        <fullName evidence="1">Uncharacterized protein</fullName>
    </submittedName>
</protein>
<comment type="caution">
    <text evidence="1">The sequence shown here is derived from an EMBL/GenBank/DDBJ whole genome shotgun (WGS) entry which is preliminary data.</text>
</comment>
<dbReference type="STRING" id="445975.COLSTE_02175"/>
<evidence type="ECO:0000313" key="1">
    <source>
        <dbReference type="EMBL" id="EEA89633.1"/>
    </source>
</evidence>
<sequence length="94" mass="10578">MNREEAEKMVSALNASDKLKASMMRTYDALQERWSNDQIAASTVYQIDIPAQTLRIYGEGQARHVLNALKSLKLSGTYRKTKGATNERSGSQQR</sequence>
<evidence type="ECO:0000313" key="2">
    <source>
        <dbReference type="Proteomes" id="UP000003560"/>
    </source>
</evidence>
<proteinExistence type="predicted"/>
<dbReference type="EMBL" id="ABXJ01000128">
    <property type="protein sequence ID" value="EEA89633.1"/>
    <property type="molecule type" value="Genomic_DNA"/>
</dbReference>
<gene>
    <name evidence="1" type="ORF">COLSTE_02175</name>
</gene>
<dbReference type="HOGENOM" id="CLU_2381226_0_0_11"/>
<organism evidence="1 2">
    <name type="scientific">Collinsella stercoris DSM 13279</name>
    <dbReference type="NCBI Taxonomy" id="445975"/>
    <lineage>
        <taxon>Bacteria</taxon>
        <taxon>Bacillati</taxon>
        <taxon>Actinomycetota</taxon>
        <taxon>Coriobacteriia</taxon>
        <taxon>Coriobacteriales</taxon>
        <taxon>Coriobacteriaceae</taxon>
        <taxon>Collinsella</taxon>
    </lineage>
</organism>
<dbReference type="OrthoDB" id="3199518at2"/>
<accession>B6GDJ4</accession>